<feature type="domain" description="NAC" evidence="5">
    <location>
        <begin position="12"/>
        <end position="183"/>
    </location>
</feature>
<keyword evidence="7" id="KW-1185">Reference proteome</keyword>
<dbReference type="Gene3D" id="2.170.150.80">
    <property type="entry name" value="NAC domain"/>
    <property type="match status" value="1"/>
</dbReference>
<evidence type="ECO:0000256" key="4">
    <source>
        <dbReference type="ARBA" id="ARBA00023242"/>
    </source>
</evidence>
<dbReference type="InterPro" id="IPR036093">
    <property type="entry name" value="NAC_dom_sf"/>
</dbReference>
<dbReference type="GO" id="GO:0006355">
    <property type="term" value="P:regulation of DNA-templated transcription"/>
    <property type="evidence" value="ECO:0007669"/>
    <property type="project" value="InterPro"/>
</dbReference>
<evidence type="ECO:0000259" key="5">
    <source>
        <dbReference type="PROSITE" id="PS51005"/>
    </source>
</evidence>
<evidence type="ECO:0000256" key="1">
    <source>
        <dbReference type="ARBA" id="ARBA00023015"/>
    </source>
</evidence>
<protein>
    <submittedName>
        <fullName evidence="6">NAC domain-containing protein 18</fullName>
    </submittedName>
</protein>
<evidence type="ECO:0000256" key="2">
    <source>
        <dbReference type="ARBA" id="ARBA00023125"/>
    </source>
</evidence>
<dbReference type="PROSITE" id="PS51005">
    <property type="entry name" value="NAC"/>
    <property type="match status" value="1"/>
</dbReference>
<name>A0AAP0FUV1_9ASPA</name>
<sequence length="257" mass="28933">MECNSLQLGSSFPPGFRFHPTDQELIIHYLRKKITSSVPLSSAIIADIDLYKFNPWELPGDLLINSPFYGTEKALFGEKEWFFYSPRDRKYPNGFRPNRSAASGFWKAIGTDKPILADGGSECLGVKKALIFYKGRPPKGVKTDWVMHEYRLLDSHPSSHLQQQKEKGSMRLDDWVLCRVYLKGGMLSETVENPETRRSSPAIAGPCAARPEMLQAASEVNNFIDWNDNQLLAYLMESPVGGNLGEPSASIFGRFHN</sequence>
<dbReference type="PANTHER" id="PTHR31719:SF201">
    <property type="entry name" value="NAC TRANSCRIPTION FACTOR 47"/>
    <property type="match status" value="1"/>
</dbReference>
<dbReference type="InterPro" id="IPR003441">
    <property type="entry name" value="NAC-dom"/>
</dbReference>
<accession>A0AAP0FUV1</accession>
<reference evidence="6 7" key="1">
    <citation type="journal article" date="2022" name="Nat. Plants">
        <title>Genomes of leafy and leafless Platanthera orchids illuminate the evolution of mycoheterotrophy.</title>
        <authorList>
            <person name="Li M.H."/>
            <person name="Liu K.W."/>
            <person name="Li Z."/>
            <person name="Lu H.C."/>
            <person name="Ye Q.L."/>
            <person name="Zhang D."/>
            <person name="Wang J.Y."/>
            <person name="Li Y.F."/>
            <person name="Zhong Z.M."/>
            <person name="Liu X."/>
            <person name="Yu X."/>
            <person name="Liu D.K."/>
            <person name="Tu X.D."/>
            <person name="Liu B."/>
            <person name="Hao Y."/>
            <person name="Liao X.Y."/>
            <person name="Jiang Y.T."/>
            <person name="Sun W.H."/>
            <person name="Chen J."/>
            <person name="Chen Y.Q."/>
            <person name="Ai Y."/>
            <person name="Zhai J.W."/>
            <person name="Wu S.S."/>
            <person name="Zhou Z."/>
            <person name="Hsiao Y.Y."/>
            <person name="Wu W.L."/>
            <person name="Chen Y.Y."/>
            <person name="Lin Y.F."/>
            <person name="Hsu J.L."/>
            <person name="Li C.Y."/>
            <person name="Wang Z.W."/>
            <person name="Zhao X."/>
            <person name="Zhong W.Y."/>
            <person name="Ma X.K."/>
            <person name="Ma L."/>
            <person name="Huang J."/>
            <person name="Chen G.Z."/>
            <person name="Huang M.Z."/>
            <person name="Huang L."/>
            <person name="Peng D.H."/>
            <person name="Luo Y.B."/>
            <person name="Zou S.Q."/>
            <person name="Chen S.P."/>
            <person name="Lan S."/>
            <person name="Tsai W.C."/>
            <person name="Van de Peer Y."/>
            <person name="Liu Z.J."/>
        </authorList>
    </citation>
    <scope>NUCLEOTIDE SEQUENCE [LARGE SCALE GENOMIC DNA]</scope>
    <source>
        <strain evidence="6">Lor287</strain>
    </source>
</reference>
<evidence type="ECO:0000256" key="3">
    <source>
        <dbReference type="ARBA" id="ARBA00023163"/>
    </source>
</evidence>
<dbReference type="Pfam" id="PF02365">
    <property type="entry name" value="NAM"/>
    <property type="match status" value="1"/>
</dbReference>
<dbReference type="AlphaFoldDB" id="A0AAP0FUV1"/>
<keyword evidence="1" id="KW-0805">Transcription regulation</keyword>
<dbReference type="EMBL" id="JBBWWQ010000020">
    <property type="protein sequence ID" value="KAK8916397.1"/>
    <property type="molecule type" value="Genomic_DNA"/>
</dbReference>
<dbReference type="GO" id="GO:0003677">
    <property type="term" value="F:DNA binding"/>
    <property type="evidence" value="ECO:0007669"/>
    <property type="project" value="UniProtKB-KW"/>
</dbReference>
<dbReference type="Proteomes" id="UP001418222">
    <property type="component" value="Unassembled WGS sequence"/>
</dbReference>
<gene>
    <name evidence="6" type="primary">NAC018</name>
    <name evidence="6" type="ORF">KSP39_PZI022969</name>
</gene>
<evidence type="ECO:0000313" key="6">
    <source>
        <dbReference type="EMBL" id="KAK8916397.1"/>
    </source>
</evidence>
<evidence type="ECO:0000313" key="7">
    <source>
        <dbReference type="Proteomes" id="UP001418222"/>
    </source>
</evidence>
<dbReference type="SUPFAM" id="SSF101941">
    <property type="entry name" value="NAC domain"/>
    <property type="match status" value="1"/>
</dbReference>
<proteinExistence type="predicted"/>
<keyword evidence="3" id="KW-0804">Transcription</keyword>
<keyword evidence="2" id="KW-0238">DNA-binding</keyword>
<comment type="caution">
    <text evidence="6">The sequence shown here is derived from an EMBL/GenBank/DDBJ whole genome shotgun (WGS) entry which is preliminary data.</text>
</comment>
<keyword evidence="4" id="KW-0539">Nucleus</keyword>
<dbReference type="PANTHER" id="PTHR31719">
    <property type="entry name" value="NAC TRANSCRIPTION FACTOR 56"/>
    <property type="match status" value="1"/>
</dbReference>
<organism evidence="6 7">
    <name type="scientific">Platanthera zijinensis</name>
    <dbReference type="NCBI Taxonomy" id="2320716"/>
    <lineage>
        <taxon>Eukaryota</taxon>
        <taxon>Viridiplantae</taxon>
        <taxon>Streptophyta</taxon>
        <taxon>Embryophyta</taxon>
        <taxon>Tracheophyta</taxon>
        <taxon>Spermatophyta</taxon>
        <taxon>Magnoliopsida</taxon>
        <taxon>Liliopsida</taxon>
        <taxon>Asparagales</taxon>
        <taxon>Orchidaceae</taxon>
        <taxon>Orchidoideae</taxon>
        <taxon>Orchideae</taxon>
        <taxon>Orchidinae</taxon>
        <taxon>Platanthera</taxon>
    </lineage>
</organism>